<dbReference type="EMBL" id="JAINUF010000003">
    <property type="protein sequence ID" value="KAJ8370435.1"/>
    <property type="molecule type" value="Genomic_DNA"/>
</dbReference>
<evidence type="ECO:0000256" key="1">
    <source>
        <dbReference type="SAM" id="MobiDB-lite"/>
    </source>
</evidence>
<evidence type="ECO:0000313" key="3">
    <source>
        <dbReference type="Proteomes" id="UP001152622"/>
    </source>
</evidence>
<organism evidence="2 3">
    <name type="scientific">Synaphobranchus kaupii</name>
    <name type="common">Kaup's arrowtooth eel</name>
    <dbReference type="NCBI Taxonomy" id="118154"/>
    <lineage>
        <taxon>Eukaryota</taxon>
        <taxon>Metazoa</taxon>
        <taxon>Chordata</taxon>
        <taxon>Craniata</taxon>
        <taxon>Vertebrata</taxon>
        <taxon>Euteleostomi</taxon>
        <taxon>Actinopterygii</taxon>
        <taxon>Neopterygii</taxon>
        <taxon>Teleostei</taxon>
        <taxon>Anguilliformes</taxon>
        <taxon>Synaphobranchidae</taxon>
        <taxon>Synaphobranchus</taxon>
    </lineage>
</organism>
<feature type="region of interest" description="Disordered" evidence="1">
    <location>
        <begin position="45"/>
        <end position="90"/>
    </location>
</feature>
<name>A0A9Q1G038_SYNKA</name>
<sequence length="90" mass="9664">MTDRTDRPPAHAYGQTPPRAGIYCCQVLNRPAEPPSGVFFSSSCEGTGGVHPQPAGPPPGAWRRMNANSETAVSWPRERANPGKEHSRAP</sequence>
<dbReference type="AlphaFoldDB" id="A0A9Q1G038"/>
<comment type="caution">
    <text evidence="2">The sequence shown here is derived from an EMBL/GenBank/DDBJ whole genome shotgun (WGS) entry which is preliminary data.</text>
</comment>
<gene>
    <name evidence="2" type="ORF">SKAU_G00104630</name>
</gene>
<proteinExistence type="predicted"/>
<accession>A0A9Q1G038</accession>
<keyword evidence="3" id="KW-1185">Reference proteome</keyword>
<dbReference type="Proteomes" id="UP001152622">
    <property type="component" value="Chromosome 3"/>
</dbReference>
<evidence type="ECO:0000313" key="2">
    <source>
        <dbReference type="EMBL" id="KAJ8370435.1"/>
    </source>
</evidence>
<reference evidence="2" key="1">
    <citation type="journal article" date="2023" name="Science">
        <title>Genome structures resolve the early diversification of teleost fishes.</title>
        <authorList>
            <person name="Parey E."/>
            <person name="Louis A."/>
            <person name="Montfort J."/>
            <person name="Bouchez O."/>
            <person name="Roques C."/>
            <person name="Iampietro C."/>
            <person name="Lluch J."/>
            <person name="Castinel A."/>
            <person name="Donnadieu C."/>
            <person name="Desvignes T."/>
            <person name="Floi Bucao C."/>
            <person name="Jouanno E."/>
            <person name="Wen M."/>
            <person name="Mejri S."/>
            <person name="Dirks R."/>
            <person name="Jansen H."/>
            <person name="Henkel C."/>
            <person name="Chen W.J."/>
            <person name="Zahm M."/>
            <person name="Cabau C."/>
            <person name="Klopp C."/>
            <person name="Thompson A.W."/>
            <person name="Robinson-Rechavi M."/>
            <person name="Braasch I."/>
            <person name="Lecointre G."/>
            <person name="Bobe J."/>
            <person name="Postlethwait J.H."/>
            <person name="Berthelot C."/>
            <person name="Roest Crollius H."/>
            <person name="Guiguen Y."/>
        </authorList>
    </citation>
    <scope>NUCLEOTIDE SEQUENCE</scope>
    <source>
        <strain evidence="2">WJC10195</strain>
    </source>
</reference>
<feature type="compositionally biased region" description="Basic and acidic residues" evidence="1">
    <location>
        <begin position="76"/>
        <end position="90"/>
    </location>
</feature>
<protein>
    <submittedName>
        <fullName evidence="2">Uncharacterized protein</fullName>
    </submittedName>
</protein>